<name>A0A1H7GD13_HALLR</name>
<dbReference type="Gene3D" id="1.20.120.650">
    <property type="entry name" value="Colicin D"/>
    <property type="match status" value="1"/>
</dbReference>
<dbReference type="AlphaFoldDB" id="A0A1H7GD13"/>
<dbReference type="GO" id="GO:0015643">
    <property type="term" value="F:toxic substance binding"/>
    <property type="evidence" value="ECO:0007669"/>
    <property type="project" value="InterPro"/>
</dbReference>
<reference evidence="2 3" key="1">
    <citation type="submission" date="2016-10" db="EMBL/GenBank/DDBJ databases">
        <authorList>
            <person name="de Groot N.N."/>
        </authorList>
    </citation>
    <scope>NUCLEOTIDE SEQUENCE [LARGE SCALE GENOMIC DNA]</scope>
    <source>
        <strain evidence="2 3">CDM_5</strain>
    </source>
</reference>
<accession>A0A1H7GD13</accession>
<dbReference type="Pfam" id="PF09204">
    <property type="entry name" value="Colicin_immun"/>
    <property type="match status" value="1"/>
</dbReference>
<gene>
    <name evidence="2" type="ORF">SAMN04488691_101244</name>
</gene>
<protein>
    <submittedName>
        <fullName evidence="2">Self-protective colicin-like immunity</fullName>
    </submittedName>
</protein>
<dbReference type="InterPro" id="IPR015287">
    <property type="entry name" value="Colicin_D_immunity_dom"/>
</dbReference>
<dbReference type="InterPro" id="IPR036471">
    <property type="entry name" value="Colicin_D_sf"/>
</dbReference>
<sequence length="83" mass="9905">MNDKEIIQKYSQLIQNEKTAREFSDEYLDEFIEEDGEFSEETYQILQNMFAEAEAYCEDPDRRGQRDIEEAELRRVATEIATK</sequence>
<evidence type="ECO:0000313" key="2">
    <source>
        <dbReference type="EMBL" id="SEK34370.1"/>
    </source>
</evidence>
<dbReference type="GO" id="GO:0030153">
    <property type="term" value="P:bacteriocin immunity"/>
    <property type="evidence" value="ECO:0007669"/>
    <property type="project" value="InterPro"/>
</dbReference>
<feature type="domain" description="Colicin D immunity protein" evidence="1">
    <location>
        <begin position="6"/>
        <end position="79"/>
    </location>
</feature>
<dbReference type="EMBL" id="FOAD01000001">
    <property type="protein sequence ID" value="SEK34370.1"/>
    <property type="molecule type" value="Genomic_DNA"/>
</dbReference>
<dbReference type="OrthoDB" id="220805at2157"/>
<evidence type="ECO:0000313" key="3">
    <source>
        <dbReference type="Proteomes" id="UP000183894"/>
    </source>
</evidence>
<dbReference type="Proteomes" id="UP000183894">
    <property type="component" value="Unassembled WGS sequence"/>
</dbReference>
<evidence type="ECO:0000259" key="1">
    <source>
        <dbReference type="Pfam" id="PF09204"/>
    </source>
</evidence>
<proteinExistence type="predicted"/>
<dbReference type="RefSeq" id="WP_074791372.1">
    <property type="nucleotide sequence ID" value="NZ_FOAD01000001.1"/>
</dbReference>
<organism evidence="2 3">
    <name type="scientific">Haloferax larsenii</name>
    <dbReference type="NCBI Taxonomy" id="302484"/>
    <lineage>
        <taxon>Archaea</taxon>
        <taxon>Methanobacteriati</taxon>
        <taxon>Methanobacteriota</taxon>
        <taxon>Stenosarchaea group</taxon>
        <taxon>Halobacteria</taxon>
        <taxon>Halobacteriales</taxon>
        <taxon>Haloferacaceae</taxon>
        <taxon>Haloferax</taxon>
    </lineage>
</organism>